<accession>A0A7S7RQ96</accession>
<dbReference type="Proteomes" id="UP000593836">
    <property type="component" value="Chromosome"/>
</dbReference>
<protein>
    <recommendedName>
        <fullName evidence="4">Lipid/polyisoprenoid-binding YceI-like domain-containing protein</fullName>
    </recommendedName>
</protein>
<dbReference type="RefSeq" id="WP_194366491.1">
    <property type="nucleotide sequence ID" value="NZ_CP054493.1"/>
</dbReference>
<dbReference type="EMBL" id="CP054493">
    <property type="protein sequence ID" value="QOY54446.1"/>
    <property type="molecule type" value="Genomic_DNA"/>
</dbReference>
<proteinExistence type="predicted"/>
<sequence>MKKSIVALVFFSVLAQAYSCKFTQKNNIEVLFRGYKTEFKVAMGSHFNDIKYSPAKNEAPTLKQLLVGSSVIINIVDIGSKEDLIIPNLKEYFFKKIIKKDIRAKIIAVEADKEIYKKSGYITIELDFNGVKKELKTSYFIKKGEFHARWHIYMRDFNASDALNSLDNACSGEHLGVTWDDVHASLIIKIDEICY</sequence>
<organism evidence="2 3">
    <name type="scientific">Candidatus Sulfurimonas marisnigri</name>
    <dbReference type="NCBI Taxonomy" id="2740405"/>
    <lineage>
        <taxon>Bacteria</taxon>
        <taxon>Pseudomonadati</taxon>
        <taxon>Campylobacterota</taxon>
        <taxon>Epsilonproteobacteria</taxon>
        <taxon>Campylobacterales</taxon>
        <taxon>Sulfurimonadaceae</taxon>
        <taxon>Sulfurimonas</taxon>
    </lineage>
</organism>
<keyword evidence="3" id="KW-1185">Reference proteome</keyword>
<evidence type="ECO:0000313" key="2">
    <source>
        <dbReference type="EMBL" id="QOY54446.1"/>
    </source>
</evidence>
<feature type="chain" id="PRO_5033007006" description="Lipid/polyisoprenoid-binding YceI-like domain-containing protein" evidence="1">
    <location>
        <begin position="18"/>
        <end position="195"/>
    </location>
</feature>
<keyword evidence="1" id="KW-0732">Signal</keyword>
<dbReference type="KEGG" id="smas:HUE87_11295"/>
<feature type="signal peptide" evidence="1">
    <location>
        <begin position="1"/>
        <end position="17"/>
    </location>
</feature>
<dbReference type="AlphaFoldDB" id="A0A7S7RQ96"/>
<evidence type="ECO:0000313" key="3">
    <source>
        <dbReference type="Proteomes" id="UP000593836"/>
    </source>
</evidence>
<reference evidence="2 3" key="1">
    <citation type="submission" date="2020-05" db="EMBL/GenBank/DDBJ databases">
        <title>Sulfurimonas marisnigri, sp. nov., and Sulfurimonas baltica, sp. nov., manganese oxide reducing chemolithoautotrophs of the class Epsilonproteobacteria isolated from the pelagic redoxclines of the Black and Baltic Seas and emended description of the genus Sulfurimonas.</title>
        <authorList>
            <person name="Henkel J.V."/>
            <person name="Laudan C."/>
            <person name="Werner J."/>
            <person name="Neu T."/>
            <person name="Plewe S."/>
            <person name="Sproer C."/>
            <person name="Bunk B."/>
            <person name="Schulz-Vogt H.N."/>
        </authorList>
    </citation>
    <scope>NUCLEOTIDE SEQUENCE [LARGE SCALE GENOMIC DNA]</scope>
    <source>
        <strain evidence="2 3">SoZ1</strain>
    </source>
</reference>
<evidence type="ECO:0008006" key="4">
    <source>
        <dbReference type="Google" id="ProtNLM"/>
    </source>
</evidence>
<evidence type="ECO:0000256" key="1">
    <source>
        <dbReference type="SAM" id="SignalP"/>
    </source>
</evidence>
<name>A0A7S7RQ96_9BACT</name>
<gene>
    <name evidence="2" type="ORF">HUE87_11295</name>
</gene>